<evidence type="ECO:0000313" key="4">
    <source>
        <dbReference type="Proteomes" id="UP001447188"/>
    </source>
</evidence>
<feature type="region of interest" description="Disordered" evidence="2">
    <location>
        <begin position="1"/>
        <end position="128"/>
    </location>
</feature>
<reference evidence="3 4" key="1">
    <citation type="submission" date="2024-02" db="EMBL/GenBank/DDBJ databases">
        <title>Discinaceae phylogenomics.</title>
        <authorList>
            <person name="Dirks A.C."/>
            <person name="James T.Y."/>
        </authorList>
    </citation>
    <scope>NUCLEOTIDE SEQUENCE [LARGE SCALE GENOMIC DNA]</scope>
    <source>
        <strain evidence="3 4">ACD0624</strain>
    </source>
</reference>
<gene>
    <name evidence="3" type="ORF">Q9L58_004777</name>
</gene>
<feature type="compositionally biased region" description="Basic and acidic residues" evidence="2">
    <location>
        <begin position="355"/>
        <end position="372"/>
    </location>
</feature>
<feature type="region of interest" description="Disordered" evidence="2">
    <location>
        <begin position="351"/>
        <end position="385"/>
    </location>
</feature>
<evidence type="ECO:0000256" key="2">
    <source>
        <dbReference type="SAM" id="MobiDB-lite"/>
    </source>
</evidence>
<keyword evidence="4" id="KW-1185">Reference proteome</keyword>
<dbReference type="Proteomes" id="UP001447188">
    <property type="component" value="Unassembled WGS sequence"/>
</dbReference>
<protein>
    <submittedName>
        <fullName evidence="3">Uncharacterized protein</fullName>
    </submittedName>
</protein>
<feature type="compositionally biased region" description="Low complexity" evidence="2">
    <location>
        <begin position="37"/>
        <end position="58"/>
    </location>
</feature>
<feature type="compositionally biased region" description="Basic and acidic residues" evidence="2">
    <location>
        <begin position="7"/>
        <end position="26"/>
    </location>
</feature>
<sequence>MPDSEEEAARAKEKLAAAKKRIEELRKKKKPKKAKADSPIADGEPAAPAAPAAPESPAQELDVPTVEFPDLDTPLPASTPPAGASHSRTASLHARRISTSTGLRRPSVTGADILRSGSGSPLSPTDLPDIYRKQATTISELTEAVERLEGEAEGLKGEAKRLSEAAVQRDEALEQLAAVKTELREAIDKVSVAVNVRTEREEETEKLKSEVASLTRQSSHLASQLSQKDQTISDLRRHNSPNQDRESLTAKEDQIETMEMEISKLRGDLERATKNHADTLATLARTEQALSELSTTHDSTTAELATTKAELATTSAQRLTDAAALRAAETLTQSLQREVDALTAAARTHAATIANHDRATPKPERRGPETRLHGTGSTQQDSDDVDALEDAVRVRLQRRIQQLEAELQKKEPALEEVNLRPEDEAEMRRREEAERIERVKDVKRGLETWRGWRLDLTVLGGGMGFGPVFEV</sequence>
<keyword evidence="1" id="KW-0175">Coiled coil</keyword>
<feature type="compositionally biased region" description="Polar residues" evidence="2">
    <location>
        <begin position="212"/>
        <end position="233"/>
    </location>
</feature>
<dbReference type="EMBL" id="JBBBZM010000054">
    <property type="protein sequence ID" value="KAL0636216.1"/>
    <property type="molecule type" value="Genomic_DNA"/>
</dbReference>
<evidence type="ECO:0000256" key="1">
    <source>
        <dbReference type="SAM" id="Coils"/>
    </source>
</evidence>
<evidence type="ECO:0000313" key="3">
    <source>
        <dbReference type="EMBL" id="KAL0636216.1"/>
    </source>
</evidence>
<proteinExistence type="predicted"/>
<feature type="coiled-coil region" evidence="1">
    <location>
        <begin position="393"/>
        <end position="420"/>
    </location>
</feature>
<accession>A0ABR3GJV4</accession>
<feature type="compositionally biased region" description="Basic and acidic residues" evidence="2">
    <location>
        <begin position="243"/>
        <end position="252"/>
    </location>
</feature>
<organism evidence="3 4">
    <name type="scientific">Discina gigas</name>
    <dbReference type="NCBI Taxonomy" id="1032678"/>
    <lineage>
        <taxon>Eukaryota</taxon>
        <taxon>Fungi</taxon>
        <taxon>Dikarya</taxon>
        <taxon>Ascomycota</taxon>
        <taxon>Pezizomycotina</taxon>
        <taxon>Pezizomycetes</taxon>
        <taxon>Pezizales</taxon>
        <taxon>Discinaceae</taxon>
        <taxon>Discina</taxon>
    </lineage>
</organism>
<feature type="region of interest" description="Disordered" evidence="2">
    <location>
        <begin position="204"/>
        <end position="252"/>
    </location>
</feature>
<comment type="caution">
    <text evidence="3">The sequence shown here is derived from an EMBL/GenBank/DDBJ whole genome shotgun (WGS) entry which is preliminary data.</text>
</comment>
<name>A0ABR3GJV4_9PEZI</name>